<organism evidence="1 2">
    <name type="scientific">Ajellomyces capsulatus</name>
    <name type="common">Darling's disease fungus</name>
    <name type="synonym">Histoplasma capsulatum</name>
    <dbReference type="NCBI Taxonomy" id="5037"/>
    <lineage>
        <taxon>Eukaryota</taxon>
        <taxon>Fungi</taxon>
        <taxon>Dikarya</taxon>
        <taxon>Ascomycota</taxon>
        <taxon>Pezizomycotina</taxon>
        <taxon>Eurotiomycetes</taxon>
        <taxon>Eurotiomycetidae</taxon>
        <taxon>Onygenales</taxon>
        <taxon>Ajellomycetaceae</taxon>
        <taxon>Histoplasma</taxon>
    </lineage>
</organism>
<dbReference type="EMBL" id="CP069114">
    <property type="protein sequence ID" value="QSS63063.1"/>
    <property type="molecule type" value="Genomic_DNA"/>
</dbReference>
<sequence length="53" mass="5979">MALLNRDNTLQEKLTACSELRDISAYNCPTKLLSEIRTCGHFTDGLEGYEDEV</sequence>
<dbReference type="AlphaFoldDB" id="A0A8A1MEE4"/>
<gene>
    <name evidence="1" type="ORF">I7I51_00120</name>
</gene>
<dbReference type="VEuPathDB" id="FungiDB:I7I51_00120"/>
<feature type="non-terminal residue" evidence="1">
    <location>
        <position position="53"/>
    </location>
</feature>
<protein>
    <submittedName>
        <fullName evidence="1">Uncharacterized protein</fullName>
    </submittedName>
</protein>
<accession>A0A8A1MEE4</accession>
<evidence type="ECO:0000313" key="1">
    <source>
        <dbReference type="EMBL" id="QSS63063.1"/>
    </source>
</evidence>
<name>A0A8A1MEE4_AJECA</name>
<proteinExistence type="predicted"/>
<reference evidence="1" key="1">
    <citation type="submission" date="2021-01" db="EMBL/GenBank/DDBJ databases">
        <title>Chromosome-level genome assembly of a human fungal pathogen reveals clustering of transcriptionally co-regulated genes.</title>
        <authorList>
            <person name="Voorhies M."/>
            <person name="Cohen S."/>
            <person name="Shea T.P."/>
            <person name="Petrus S."/>
            <person name="Munoz J.F."/>
            <person name="Poplawski S."/>
            <person name="Goldman W.E."/>
            <person name="Michael T."/>
            <person name="Cuomo C.A."/>
            <person name="Sil A."/>
            <person name="Beyhan S."/>
        </authorList>
    </citation>
    <scope>NUCLEOTIDE SEQUENCE</scope>
    <source>
        <strain evidence="1">WU24</strain>
    </source>
</reference>
<evidence type="ECO:0000313" key="2">
    <source>
        <dbReference type="Proteomes" id="UP000663671"/>
    </source>
</evidence>
<dbReference type="Proteomes" id="UP000663671">
    <property type="component" value="Chromosome 1"/>
</dbReference>